<sequence length="192" mass="21871">MARFFTFCVLLSFMICLTVSKSAKKNKDPEFEAFKKENKKEKWSHVEEGLHAEAFDLIASGETLTFERKLDKHFSCSFTYAAKPINVTEEEWRISLTSSPDGSAYSCHVFSNNERQGLTSEVAFQKFHLKIKGSATRYGYTEVYRDPDNKLAEEEYSVDEDNLEVTQVDGKFGNRLSAVVIVAGMPLNHEEL</sequence>
<dbReference type="Pfam" id="PF10572">
    <property type="entry name" value="UPF0556"/>
    <property type="match status" value="1"/>
</dbReference>
<feature type="signal peptide" evidence="1">
    <location>
        <begin position="1"/>
        <end position="20"/>
    </location>
</feature>
<dbReference type="GO" id="GO:0001938">
    <property type="term" value="P:positive regulation of endothelial cell proliferation"/>
    <property type="evidence" value="ECO:0000318"/>
    <property type="project" value="GO_Central"/>
</dbReference>
<reference evidence="2" key="1">
    <citation type="journal article" date="2020" name="Nat. Ecol. Evol.">
        <title>Deeply conserved synteny resolves early events in vertebrate evolution.</title>
        <authorList>
            <person name="Simakov O."/>
            <person name="Marletaz F."/>
            <person name="Yue J.X."/>
            <person name="O'Connell B."/>
            <person name="Jenkins J."/>
            <person name="Brandt A."/>
            <person name="Calef R."/>
            <person name="Tung C.H."/>
            <person name="Huang T.K."/>
            <person name="Schmutz J."/>
            <person name="Satoh N."/>
            <person name="Yu J.K."/>
            <person name="Putnam N.H."/>
            <person name="Green R.E."/>
            <person name="Rokhsar D.S."/>
        </authorList>
    </citation>
    <scope>NUCLEOTIDE SEQUENCE [LARGE SCALE GENOMIC DNA]</scope>
    <source>
        <strain evidence="2">S238N-H82</strain>
    </source>
</reference>
<gene>
    <name evidence="3" type="primary">LOC118425557</name>
</gene>
<evidence type="ECO:0000313" key="2">
    <source>
        <dbReference type="Proteomes" id="UP000001554"/>
    </source>
</evidence>
<organism evidence="2 3">
    <name type="scientific">Branchiostoma floridae</name>
    <name type="common">Florida lancelet</name>
    <name type="synonym">Amphioxus</name>
    <dbReference type="NCBI Taxonomy" id="7739"/>
    <lineage>
        <taxon>Eukaryota</taxon>
        <taxon>Metazoa</taxon>
        <taxon>Chordata</taxon>
        <taxon>Cephalochordata</taxon>
        <taxon>Leptocardii</taxon>
        <taxon>Amphioxiformes</taxon>
        <taxon>Branchiostomatidae</taxon>
        <taxon>Branchiostoma</taxon>
    </lineage>
</organism>
<accession>A0A9J7N280</accession>
<dbReference type="GO" id="GO:0005615">
    <property type="term" value="C:extracellular space"/>
    <property type="evidence" value="ECO:0000318"/>
    <property type="project" value="GO_Central"/>
</dbReference>
<dbReference type="RefSeq" id="XP_035690377.1">
    <property type="nucleotide sequence ID" value="XM_035834484.1"/>
</dbReference>
<dbReference type="KEGG" id="bfo:118425557"/>
<dbReference type="AlphaFoldDB" id="A0A9J7N280"/>
<dbReference type="InterPro" id="IPR018887">
    <property type="entry name" value="MYDGF"/>
</dbReference>
<dbReference type="PANTHER" id="PTHR31230:SF1">
    <property type="entry name" value="MYELOID-DERIVED GROWTH FACTOR"/>
    <property type="match status" value="1"/>
</dbReference>
<dbReference type="OrthoDB" id="10288327at2759"/>
<feature type="chain" id="PRO_5039945656" evidence="1">
    <location>
        <begin position="21"/>
        <end position="192"/>
    </location>
</feature>
<evidence type="ECO:0000313" key="3">
    <source>
        <dbReference type="RefSeq" id="XP_035690377.1"/>
    </source>
</evidence>
<dbReference type="GO" id="GO:0045766">
    <property type="term" value="P:positive regulation of angiogenesis"/>
    <property type="evidence" value="ECO:0000318"/>
    <property type="project" value="GO_Central"/>
</dbReference>
<protein>
    <submittedName>
        <fullName evidence="3">Myeloid-derived growth factor-like isoform X1</fullName>
    </submittedName>
</protein>
<name>A0A9J7N280_BRAFL</name>
<keyword evidence="1" id="KW-0732">Signal</keyword>
<dbReference type="GeneID" id="118425557"/>
<dbReference type="Proteomes" id="UP000001554">
    <property type="component" value="Chromosome 11"/>
</dbReference>
<dbReference type="PANTHER" id="PTHR31230">
    <property type="entry name" value="MYELOID-DERIVED GROWTH FACTOR MYDGF"/>
    <property type="match status" value="1"/>
</dbReference>
<reference evidence="3" key="2">
    <citation type="submission" date="2025-08" db="UniProtKB">
        <authorList>
            <consortium name="RefSeq"/>
        </authorList>
    </citation>
    <scope>IDENTIFICATION</scope>
    <source>
        <strain evidence="3">S238N-H82</strain>
        <tissue evidence="3">Testes</tissue>
    </source>
</reference>
<evidence type="ECO:0000256" key="1">
    <source>
        <dbReference type="SAM" id="SignalP"/>
    </source>
</evidence>
<keyword evidence="2" id="KW-1185">Reference proteome</keyword>
<proteinExistence type="predicted"/>